<feature type="transmembrane region" description="Helical" evidence="1">
    <location>
        <begin position="374"/>
        <end position="394"/>
    </location>
</feature>
<feature type="transmembrane region" description="Helical" evidence="1">
    <location>
        <begin position="162"/>
        <end position="184"/>
    </location>
</feature>
<feature type="domain" description="Nose resistant-to-fluoxetine protein N-terminal" evidence="2">
    <location>
        <begin position="1"/>
        <end position="151"/>
    </location>
</feature>
<feature type="transmembrane region" description="Helical" evidence="1">
    <location>
        <begin position="401"/>
        <end position="422"/>
    </location>
</feature>
<dbReference type="InterPro" id="IPR052728">
    <property type="entry name" value="O2_lipid_transport_reg"/>
</dbReference>
<dbReference type="InterPro" id="IPR006621">
    <property type="entry name" value="Nose-resist-to-fluoxetine_N"/>
</dbReference>
<reference evidence="4" key="1">
    <citation type="submission" date="2025-08" db="UniProtKB">
        <authorList>
            <consortium name="RefSeq"/>
        </authorList>
    </citation>
    <scope>IDENTIFICATION</scope>
    <source>
        <tissue evidence="4">Whole body</tissue>
    </source>
</reference>
<sequence length="648" mass="73890">LTVIDASGKIPSGILIGNLADLGSYHQCLSIQYLADELEIAGKYCLIHVSLNQNTRIENSQTLDLDKKWPTLENYTSEHIERNLNLKQLAQLISGTENTMTSRAITSNIQSTTTLTLAICVPKVCTPKQVINLIGSLNNINLTFDEYFCRLPNDKPVSIADYISISIFSLILLITIISTSYDLYQTYVLKKENSEIDRLYRSFSIHTNTKRLLSFNYGPGALECVDGIRAISMLWVIFGHTYCLIPLSFVSNAAYILNWLTSFRSIWVNSAPISVDTFFMLSGVLCVYTAIGKISRWKFIKSLHLFYLYRLLRIFPLLAAVILLQASLLHRVSDGPVWTDVGYSTESCRRRWWSALLHVQNYVKPLNMCLQHTWYLSVDVQLYIISPVVIVWLFGSAMVAWCSLVAGVVITLAISSVYSFMYNYSAAIANPRRFDEMRDYFVYYYMNTLPRASPFFIGMLYGYLLHKFKGKNLRMQKSLVATLWTLSIALMAFCIFSIYPIMQVDHDKQMFDNFLNAYMRGIWAMTLGWLIFACVHGYGGPINWFLSLQIWKLPARLSYAMYLIHFPLIMIANGSMTTTLYFNDANIIYRGVSNVVFTILAAFILCVIIDAPFSTVQKFLLEKGKSKPKEINITESQTDIIENNENGK</sequence>
<evidence type="ECO:0000313" key="3">
    <source>
        <dbReference type="Proteomes" id="UP001652626"/>
    </source>
</evidence>
<name>A0A8B8I5H4_VANTA</name>
<feature type="transmembrane region" description="Helical" evidence="1">
    <location>
        <begin position="522"/>
        <end position="547"/>
    </location>
</feature>
<dbReference type="GO" id="GO:0016747">
    <property type="term" value="F:acyltransferase activity, transferring groups other than amino-acyl groups"/>
    <property type="evidence" value="ECO:0007669"/>
    <property type="project" value="InterPro"/>
</dbReference>
<dbReference type="PANTHER" id="PTHR11161">
    <property type="entry name" value="O-ACYLTRANSFERASE"/>
    <property type="match status" value="1"/>
</dbReference>
<evidence type="ECO:0000256" key="1">
    <source>
        <dbReference type="SAM" id="Phobius"/>
    </source>
</evidence>
<protein>
    <submittedName>
        <fullName evidence="4">Nose resistant to fluoxetine protein 6-like</fullName>
    </submittedName>
</protein>
<feature type="non-terminal residue" evidence="4">
    <location>
        <position position="1"/>
    </location>
</feature>
<dbReference type="Pfam" id="PF20146">
    <property type="entry name" value="NRF"/>
    <property type="match status" value="1"/>
</dbReference>
<proteinExistence type="predicted"/>
<feature type="transmembrane region" description="Helical" evidence="1">
    <location>
        <begin position="559"/>
        <end position="581"/>
    </location>
</feature>
<dbReference type="PANTHER" id="PTHR11161:SF0">
    <property type="entry name" value="O-ACYLTRANSFERASE LIKE PROTEIN"/>
    <property type="match status" value="1"/>
</dbReference>
<feature type="transmembrane region" description="Helical" evidence="1">
    <location>
        <begin position="587"/>
        <end position="609"/>
    </location>
</feature>
<gene>
    <name evidence="4" type="primary">LOC113397918</name>
</gene>
<keyword evidence="3" id="KW-1185">Reference proteome</keyword>
<evidence type="ECO:0000313" key="4">
    <source>
        <dbReference type="RefSeq" id="XP_026492235.2"/>
    </source>
</evidence>
<keyword evidence="1" id="KW-1133">Transmembrane helix</keyword>
<dbReference type="AlphaFoldDB" id="A0A8B8I5H4"/>
<feature type="transmembrane region" description="Helical" evidence="1">
    <location>
        <begin position="478"/>
        <end position="502"/>
    </location>
</feature>
<dbReference type="GeneID" id="113397918"/>
<dbReference type="SMART" id="SM00703">
    <property type="entry name" value="NRF"/>
    <property type="match status" value="1"/>
</dbReference>
<dbReference type="RefSeq" id="XP_026492235.2">
    <property type="nucleotide sequence ID" value="XM_026636450.2"/>
</dbReference>
<dbReference type="InterPro" id="IPR002656">
    <property type="entry name" value="Acyl_transf_3_dom"/>
</dbReference>
<organism evidence="3 4">
    <name type="scientific">Vanessa tameamea</name>
    <name type="common">Kamehameha butterfly</name>
    <dbReference type="NCBI Taxonomy" id="334116"/>
    <lineage>
        <taxon>Eukaryota</taxon>
        <taxon>Metazoa</taxon>
        <taxon>Ecdysozoa</taxon>
        <taxon>Arthropoda</taxon>
        <taxon>Hexapoda</taxon>
        <taxon>Insecta</taxon>
        <taxon>Pterygota</taxon>
        <taxon>Neoptera</taxon>
        <taxon>Endopterygota</taxon>
        <taxon>Lepidoptera</taxon>
        <taxon>Glossata</taxon>
        <taxon>Ditrysia</taxon>
        <taxon>Papilionoidea</taxon>
        <taxon>Nymphalidae</taxon>
        <taxon>Nymphalinae</taxon>
        <taxon>Vanessa</taxon>
    </lineage>
</organism>
<dbReference type="OMA" id="TADREPY"/>
<dbReference type="Proteomes" id="UP001652626">
    <property type="component" value="Chromosome 13"/>
</dbReference>
<feature type="transmembrane region" description="Helical" evidence="1">
    <location>
        <begin position="234"/>
        <end position="257"/>
    </location>
</feature>
<feature type="transmembrane region" description="Helical" evidence="1">
    <location>
        <begin position="442"/>
        <end position="466"/>
    </location>
</feature>
<keyword evidence="1" id="KW-0472">Membrane</keyword>
<evidence type="ECO:0000259" key="2">
    <source>
        <dbReference type="SMART" id="SM00703"/>
    </source>
</evidence>
<dbReference type="OrthoDB" id="118951at2759"/>
<feature type="transmembrane region" description="Helical" evidence="1">
    <location>
        <begin position="277"/>
        <end position="295"/>
    </location>
</feature>
<dbReference type="Pfam" id="PF01757">
    <property type="entry name" value="Acyl_transf_3"/>
    <property type="match status" value="1"/>
</dbReference>
<feature type="transmembrane region" description="Helical" evidence="1">
    <location>
        <begin position="307"/>
        <end position="328"/>
    </location>
</feature>
<keyword evidence="1" id="KW-0812">Transmembrane</keyword>
<accession>A0A8B8I5H4</accession>